<accession>A0A2T1LX38</accession>
<dbReference type="OrthoDB" id="9768685at2"/>
<evidence type="ECO:0000259" key="1">
    <source>
        <dbReference type="Pfam" id="PF00534"/>
    </source>
</evidence>
<reference evidence="3 4" key="2">
    <citation type="submission" date="2018-03" db="EMBL/GenBank/DDBJ databases">
        <authorList>
            <person name="Keele B.F."/>
        </authorList>
    </citation>
    <scope>NUCLEOTIDE SEQUENCE [LARGE SCALE GENOMIC DNA]</scope>
    <source>
        <strain evidence="3 4">CCALA 016</strain>
    </source>
</reference>
<dbReference type="InterPro" id="IPR001296">
    <property type="entry name" value="Glyco_trans_1"/>
</dbReference>
<dbReference type="Proteomes" id="UP000239001">
    <property type="component" value="Unassembled WGS sequence"/>
</dbReference>
<keyword evidence="4" id="KW-1185">Reference proteome</keyword>
<evidence type="ECO:0000259" key="2">
    <source>
        <dbReference type="Pfam" id="PF13439"/>
    </source>
</evidence>
<comment type="caution">
    <text evidence="3">The sequence shown here is derived from an EMBL/GenBank/DDBJ whole genome shotgun (WGS) entry which is preliminary data.</text>
</comment>
<feature type="domain" description="Glycosyl transferase family 1" evidence="1">
    <location>
        <begin position="277"/>
        <end position="415"/>
    </location>
</feature>
<organism evidence="3 4">
    <name type="scientific">Aphanothece hegewaldii CCALA 016</name>
    <dbReference type="NCBI Taxonomy" id="2107694"/>
    <lineage>
        <taxon>Bacteria</taxon>
        <taxon>Bacillati</taxon>
        <taxon>Cyanobacteriota</taxon>
        <taxon>Cyanophyceae</taxon>
        <taxon>Oscillatoriophycideae</taxon>
        <taxon>Chroococcales</taxon>
        <taxon>Aphanothecaceae</taxon>
        <taxon>Aphanothece</taxon>
    </lineage>
</organism>
<name>A0A2T1LX38_9CHRO</name>
<evidence type="ECO:0008006" key="5">
    <source>
        <dbReference type="Google" id="ProtNLM"/>
    </source>
</evidence>
<evidence type="ECO:0000313" key="4">
    <source>
        <dbReference type="Proteomes" id="UP000239001"/>
    </source>
</evidence>
<evidence type="ECO:0000313" key="3">
    <source>
        <dbReference type="EMBL" id="PSF36749.1"/>
    </source>
</evidence>
<sequence length="447" mass="51031">MKILQVSTEDIGGGAEKIAWTLHEGYRARERTAWLAVGRKKSDRLDILPIPNREHRHLWTRFCYAIADSLYPVTEKHRAIAKVHGLIKGIGQPATWFTRQRGQENFDFPATDQLLDLPPEKPDIVHCHNLHGEYFDLRVLSWLSRQVPLFLTLHDAWLLSGHCAHSFECDRWKIGCGQCPDLQIAPAIKRDATAYNWQRKREIYRQSQLYVATPSQWLMDKVQQSILVEGIIESRVIPNGIDLDIFHPTEKNRVRSELGLPIDSKIILFTANGIRQNPWKDYQTMQTAIEIVAKQMPDQAIIFLALGENSPPENIGSAQIQFVPYQKDPSVIAKYYQSVDLYIHAAKAETFGLVITEAFACGTPVVATKVGGIPEQIEEGKNGFLVPVGDAITMANSIRRILENSDLQQSMSQEASFKARQNYGLQRMIDEYLQWYQNMLQSKNYLF</sequence>
<reference evidence="3 4" key="1">
    <citation type="submission" date="2018-03" db="EMBL/GenBank/DDBJ databases">
        <title>The ancient ancestry and fast evolution of plastids.</title>
        <authorList>
            <person name="Moore K.R."/>
            <person name="Magnabosco C."/>
            <person name="Momper L."/>
            <person name="Gold D.A."/>
            <person name="Bosak T."/>
            <person name="Fournier G.P."/>
        </authorList>
    </citation>
    <scope>NUCLEOTIDE SEQUENCE [LARGE SCALE GENOMIC DNA]</scope>
    <source>
        <strain evidence="3 4">CCALA 016</strain>
    </source>
</reference>
<dbReference type="Pfam" id="PF13439">
    <property type="entry name" value="Glyco_transf_4"/>
    <property type="match status" value="1"/>
</dbReference>
<dbReference type="Pfam" id="PF00534">
    <property type="entry name" value="Glycos_transf_1"/>
    <property type="match status" value="1"/>
</dbReference>
<feature type="domain" description="Glycosyltransferase subfamily 4-like N-terminal" evidence="2">
    <location>
        <begin position="117"/>
        <end position="244"/>
    </location>
</feature>
<dbReference type="GO" id="GO:0016757">
    <property type="term" value="F:glycosyltransferase activity"/>
    <property type="evidence" value="ECO:0007669"/>
    <property type="project" value="InterPro"/>
</dbReference>
<dbReference type="AlphaFoldDB" id="A0A2T1LX38"/>
<dbReference type="EMBL" id="PXOH01000012">
    <property type="protein sequence ID" value="PSF36749.1"/>
    <property type="molecule type" value="Genomic_DNA"/>
</dbReference>
<gene>
    <name evidence="3" type="ORF">C7H19_12325</name>
</gene>
<dbReference type="SUPFAM" id="SSF53756">
    <property type="entry name" value="UDP-Glycosyltransferase/glycogen phosphorylase"/>
    <property type="match status" value="1"/>
</dbReference>
<dbReference type="InterPro" id="IPR028098">
    <property type="entry name" value="Glyco_trans_4-like_N"/>
</dbReference>
<proteinExistence type="predicted"/>
<dbReference type="Gene3D" id="3.40.50.2000">
    <property type="entry name" value="Glycogen Phosphorylase B"/>
    <property type="match status" value="2"/>
</dbReference>
<dbReference type="PANTHER" id="PTHR12526">
    <property type="entry name" value="GLYCOSYLTRANSFERASE"/>
    <property type="match status" value="1"/>
</dbReference>
<protein>
    <recommendedName>
        <fullName evidence="5">Group 1 glycosyl transferase</fullName>
    </recommendedName>
</protein>
<dbReference type="RefSeq" id="WP_106457180.1">
    <property type="nucleotide sequence ID" value="NZ_PXOH01000012.1"/>
</dbReference>